<evidence type="ECO:0000313" key="3">
    <source>
        <dbReference type="Proteomes" id="UP000054538"/>
    </source>
</evidence>
<dbReference type="AlphaFoldDB" id="A0A0D0E6I0"/>
<dbReference type="EMBL" id="KN825194">
    <property type="protein sequence ID" value="KIK93330.1"/>
    <property type="molecule type" value="Genomic_DNA"/>
</dbReference>
<dbReference type="Proteomes" id="UP000054538">
    <property type="component" value="Unassembled WGS sequence"/>
</dbReference>
<sequence length="457" mass="50955">MPMLTNPLSVQHLPPPRLLYNRINPNRAMGITDRADPRLDRVIILGDGSLAARTRRTLDSRDREARAQETWLSIQLVSPQPHHADATTAMTAMPPFYQVFVDVYHLILSSWNACLVLLQVIRLTVNEAQQEVAQLMEMLDDDGPMMRMATSYDPADPWQMLIVSRATSFVLLLRLSKSRVLHLEVDERFVASKFEVIKTDLLLSIQHVSHWLQPPIGMHDTRLIKYTPMNLPYLWKEHCDAPRAGGVTGTLVASNAGSEGRAQRKRAIEVLTESAARRRNHLDCLEQAKMETDTRLQRTPATRIHAPMRATELRKVLVKTLGESTVKRQVLGSTTNGPSAGTTHANTVANEDSEGTPPAHTAAHTPKQVRMERQIHTALTENLSIRNIVQAASLRKRLENVDQPRQMTIANQTSAGGSVRVKSRRKHGGYDIYTQGVPSSFSLLSNLNIANVEGGDA</sequence>
<protein>
    <submittedName>
        <fullName evidence="2">Uncharacterized protein</fullName>
    </submittedName>
</protein>
<feature type="region of interest" description="Disordered" evidence="1">
    <location>
        <begin position="330"/>
        <end position="366"/>
    </location>
</feature>
<dbReference type="HOGENOM" id="CLU_598648_0_0_1"/>
<reference evidence="3" key="2">
    <citation type="submission" date="2015-01" db="EMBL/GenBank/DDBJ databases">
        <title>Evolutionary Origins and Diversification of the Mycorrhizal Mutualists.</title>
        <authorList>
            <consortium name="DOE Joint Genome Institute"/>
            <consortium name="Mycorrhizal Genomics Consortium"/>
            <person name="Kohler A."/>
            <person name="Kuo A."/>
            <person name="Nagy L.G."/>
            <person name="Floudas D."/>
            <person name="Copeland A."/>
            <person name="Barry K.W."/>
            <person name="Cichocki N."/>
            <person name="Veneault-Fourrey C."/>
            <person name="LaButti K."/>
            <person name="Lindquist E.A."/>
            <person name="Lipzen A."/>
            <person name="Lundell T."/>
            <person name="Morin E."/>
            <person name="Murat C."/>
            <person name="Riley R."/>
            <person name="Ohm R."/>
            <person name="Sun H."/>
            <person name="Tunlid A."/>
            <person name="Henrissat B."/>
            <person name="Grigoriev I.V."/>
            <person name="Hibbett D.S."/>
            <person name="Martin F."/>
        </authorList>
    </citation>
    <scope>NUCLEOTIDE SEQUENCE [LARGE SCALE GENOMIC DNA]</scope>
    <source>
        <strain evidence="3">Ve08.2h10</strain>
    </source>
</reference>
<dbReference type="InParanoid" id="A0A0D0E6I0"/>
<organism evidence="2 3">
    <name type="scientific">Paxillus rubicundulus Ve08.2h10</name>
    <dbReference type="NCBI Taxonomy" id="930991"/>
    <lineage>
        <taxon>Eukaryota</taxon>
        <taxon>Fungi</taxon>
        <taxon>Dikarya</taxon>
        <taxon>Basidiomycota</taxon>
        <taxon>Agaricomycotina</taxon>
        <taxon>Agaricomycetes</taxon>
        <taxon>Agaricomycetidae</taxon>
        <taxon>Boletales</taxon>
        <taxon>Paxilineae</taxon>
        <taxon>Paxillaceae</taxon>
        <taxon>Paxillus</taxon>
    </lineage>
</organism>
<accession>A0A0D0E6I0</accession>
<keyword evidence="3" id="KW-1185">Reference proteome</keyword>
<feature type="compositionally biased region" description="Polar residues" evidence="1">
    <location>
        <begin position="331"/>
        <end position="350"/>
    </location>
</feature>
<gene>
    <name evidence="2" type="ORF">PAXRUDRAFT_12720</name>
</gene>
<dbReference type="OrthoDB" id="2659928at2759"/>
<evidence type="ECO:0000313" key="2">
    <source>
        <dbReference type="EMBL" id="KIK93330.1"/>
    </source>
</evidence>
<evidence type="ECO:0000256" key="1">
    <source>
        <dbReference type="SAM" id="MobiDB-lite"/>
    </source>
</evidence>
<reference evidence="2 3" key="1">
    <citation type="submission" date="2014-04" db="EMBL/GenBank/DDBJ databases">
        <authorList>
            <consortium name="DOE Joint Genome Institute"/>
            <person name="Kuo A."/>
            <person name="Kohler A."/>
            <person name="Jargeat P."/>
            <person name="Nagy L.G."/>
            <person name="Floudas D."/>
            <person name="Copeland A."/>
            <person name="Barry K.W."/>
            <person name="Cichocki N."/>
            <person name="Veneault-Fourrey C."/>
            <person name="LaButti K."/>
            <person name="Lindquist E.A."/>
            <person name="Lipzen A."/>
            <person name="Lundell T."/>
            <person name="Morin E."/>
            <person name="Murat C."/>
            <person name="Sun H."/>
            <person name="Tunlid A."/>
            <person name="Henrissat B."/>
            <person name="Grigoriev I.V."/>
            <person name="Hibbett D.S."/>
            <person name="Martin F."/>
            <person name="Nordberg H.P."/>
            <person name="Cantor M.N."/>
            <person name="Hua S.X."/>
        </authorList>
    </citation>
    <scope>NUCLEOTIDE SEQUENCE [LARGE SCALE GENOMIC DNA]</scope>
    <source>
        <strain evidence="2 3">Ve08.2h10</strain>
    </source>
</reference>
<proteinExistence type="predicted"/>
<name>A0A0D0E6I0_9AGAM</name>